<dbReference type="InterPro" id="IPR032675">
    <property type="entry name" value="LRR_dom_sf"/>
</dbReference>
<feature type="region of interest" description="Disordered" evidence="3">
    <location>
        <begin position="139"/>
        <end position="179"/>
    </location>
</feature>
<dbReference type="Gene3D" id="3.80.10.10">
    <property type="entry name" value="Ribonuclease Inhibitor"/>
    <property type="match status" value="3"/>
</dbReference>
<accession>A0A9N8HPJ3</accession>
<keyword evidence="2" id="KW-0677">Repeat</keyword>
<evidence type="ECO:0000313" key="5">
    <source>
        <dbReference type="EMBL" id="CAB9521321.1"/>
    </source>
</evidence>
<keyword evidence="4" id="KW-1133">Transmembrane helix</keyword>
<dbReference type="FunFam" id="3.80.10.10:FF:000041">
    <property type="entry name" value="LRR receptor-like serine/threonine-protein kinase ERECTA"/>
    <property type="match status" value="1"/>
</dbReference>
<protein>
    <submittedName>
        <fullName evidence="5">Leucine Rich Repeat</fullName>
    </submittedName>
</protein>
<reference evidence="5" key="1">
    <citation type="submission" date="2020-06" db="EMBL/GenBank/DDBJ databases">
        <authorList>
            <consortium name="Plant Systems Biology data submission"/>
        </authorList>
    </citation>
    <scope>NUCLEOTIDE SEQUENCE</scope>
    <source>
        <strain evidence="5">D6</strain>
    </source>
</reference>
<gene>
    <name evidence="5" type="ORF">SEMRO_1185_G250200.1</name>
</gene>
<evidence type="ECO:0000256" key="3">
    <source>
        <dbReference type="SAM" id="MobiDB-lite"/>
    </source>
</evidence>
<dbReference type="InterPro" id="IPR052941">
    <property type="entry name" value="StomDev_PlantInt_Reg"/>
</dbReference>
<dbReference type="EMBL" id="CAICTM010001183">
    <property type="protein sequence ID" value="CAB9521321.1"/>
    <property type="molecule type" value="Genomic_DNA"/>
</dbReference>
<keyword evidence="4" id="KW-0472">Membrane</keyword>
<dbReference type="SUPFAM" id="SSF52058">
    <property type="entry name" value="L domain-like"/>
    <property type="match status" value="1"/>
</dbReference>
<feature type="region of interest" description="Disordered" evidence="3">
    <location>
        <begin position="98"/>
        <end position="120"/>
    </location>
</feature>
<evidence type="ECO:0000256" key="4">
    <source>
        <dbReference type="SAM" id="Phobius"/>
    </source>
</evidence>
<sequence length="753" mass="81938">MSMMPKDTGSSIPDSSQTGLVGEPGVSLSLPVQEGCEERSNTQPSQKQLESTNTNTSSVHLESSLLALTHLLDIGIDNDNEVGVGLVGKRLILQQEDEERARRNGSVATTNSQATRRHNSDTGILGMVGKLLVLEQEEAQEAEAGSPYSERNPVPREPGVGETPTAPAHLRRNRKVRTGSTLPGAVSVQGIQWQQQQQRQVPSQAVAYSSESELDISIHDNHAEELAEAEAVDDVEQPQTVAHPSIDGTHRRETITQKYQVRFAGFLLLLLLGCGIIIGSICGAGLCGSSNDSVEPSKTSRDILQAPKMGSVITGILGQDYFDGIEEFGESNDHDGSQFLQETRQKALDWMVNQDPRQLEYDAPNLVQRFLLVLLYYQTTRHKPWKDCNPPSTSQASASVRFCYEPDRITGETTSNIWGDQWLSASHECQWAGVTCEMGQSKESEVVELVPWWNQLNGPLPWEITRLPQLKQLVLGGNLLTGLLPPVLLSKESSPLLKALQLDNNQLSGTIPARWFEGTETLTKLDISANRLTGRIPSEVGLFPLTYLYLDHNSMTGSLPLELFYQGSIEWLLLGNNDLTGILPSEVGLLTNLNYLFLSGTSLSGSLPSEIGLASQMQELGVSYTNMQGTLPEELYGLTGLYAFTGSGCNFSGTISSSLGLLTNLYVLELANNNFHGTLPNEIQALTTLRRLLVNGNQFTSTVPVAVCQNLYAEGIQSKVVADCLPDSETGVPAIQCSCCTSCCDNTGYCLAH</sequence>
<dbReference type="Pfam" id="PF13855">
    <property type="entry name" value="LRR_8"/>
    <property type="match status" value="1"/>
</dbReference>
<evidence type="ECO:0000313" key="6">
    <source>
        <dbReference type="Proteomes" id="UP001153069"/>
    </source>
</evidence>
<dbReference type="Pfam" id="PF00560">
    <property type="entry name" value="LRR_1"/>
    <property type="match status" value="1"/>
</dbReference>
<feature type="compositionally biased region" description="Polar residues" evidence="3">
    <location>
        <begin position="41"/>
        <end position="56"/>
    </location>
</feature>
<keyword evidence="6" id="KW-1185">Reference proteome</keyword>
<dbReference type="Proteomes" id="UP001153069">
    <property type="component" value="Unassembled WGS sequence"/>
</dbReference>
<dbReference type="AlphaFoldDB" id="A0A9N8HPJ3"/>
<keyword evidence="1" id="KW-0433">Leucine-rich repeat</keyword>
<proteinExistence type="predicted"/>
<feature type="region of interest" description="Disordered" evidence="3">
    <location>
        <begin position="1"/>
        <end position="56"/>
    </location>
</feature>
<dbReference type="PANTHER" id="PTHR48004">
    <property type="entry name" value="OS01G0149700 PROTEIN"/>
    <property type="match status" value="1"/>
</dbReference>
<evidence type="ECO:0000256" key="1">
    <source>
        <dbReference type="ARBA" id="ARBA00022614"/>
    </source>
</evidence>
<dbReference type="PANTHER" id="PTHR48004:SF58">
    <property type="entry name" value="OS01G0162200 PROTEIN"/>
    <property type="match status" value="1"/>
</dbReference>
<dbReference type="InterPro" id="IPR001611">
    <property type="entry name" value="Leu-rich_rpt"/>
</dbReference>
<name>A0A9N8HPJ3_9STRA</name>
<feature type="transmembrane region" description="Helical" evidence="4">
    <location>
        <begin position="261"/>
        <end position="286"/>
    </location>
</feature>
<evidence type="ECO:0000256" key="2">
    <source>
        <dbReference type="ARBA" id="ARBA00022737"/>
    </source>
</evidence>
<organism evidence="5 6">
    <name type="scientific">Seminavis robusta</name>
    <dbReference type="NCBI Taxonomy" id="568900"/>
    <lineage>
        <taxon>Eukaryota</taxon>
        <taxon>Sar</taxon>
        <taxon>Stramenopiles</taxon>
        <taxon>Ochrophyta</taxon>
        <taxon>Bacillariophyta</taxon>
        <taxon>Bacillariophyceae</taxon>
        <taxon>Bacillariophycidae</taxon>
        <taxon>Naviculales</taxon>
        <taxon>Naviculaceae</taxon>
        <taxon>Seminavis</taxon>
    </lineage>
</organism>
<feature type="compositionally biased region" description="Polar residues" evidence="3">
    <location>
        <begin position="8"/>
        <end position="19"/>
    </location>
</feature>
<keyword evidence="4" id="KW-0812">Transmembrane</keyword>
<comment type="caution">
    <text evidence="5">The sequence shown here is derived from an EMBL/GenBank/DDBJ whole genome shotgun (WGS) entry which is preliminary data.</text>
</comment>